<reference evidence="1 2" key="1">
    <citation type="submission" date="2023-07" db="EMBL/GenBank/DDBJ databases">
        <title>Genomic Encyclopedia of Type Strains, Phase IV (KMG-IV): sequencing the most valuable type-strain genomes for metagenomic binning, comparative biology and taxonomic classification.</title>
        <authorList>
            <person name="Goeker M."/>
        </authorList>
    </citation>
    <scope>NUCLEOTIDE SEQUENCE [LARGE SCALE GENOMIC DNA]</scope>
    <source>
        <strain evidence="1 2">DSM 23494</strain>
    </source>
</reference>
<accession>A0ABU0AQ79</accession>
<evidence type="ECO:0000313" key="2">
    <source>
        <dbReference type="Proteomes" id="UP001238088"/>
    </source>
</evidence>
<gene>
    <name evidence="1" type="ORF">J2S17_005285</name>
</gene>
<comment type="caution">
    <text evidence="1">The sequence shown here is derived from an EMBL/GenBank/DDBJ whole genome shotgun (WGS) entry which is preliminary data.</text>
</comment>
<keyword evidence="2" id="KW-1185">Reference proteome</keyword>
<evidence type="ECO:0000313" key="1">
    <source>
        <dbReference type="EMBL" id="MDQ0273353.1"/>
    </source>
</evidence>
<protein>
    <submittedName>
        <fullName evidence="1">Uncharacterized protein</fullName>
    </submittedName>
</protein>
<sequence length="121" mass="14669">MWYIEFNMCPNNIGSFEIVIEHQNFKEYLSDKIQLYPLNFNCELQWYKMLKPYDISIEPAMIEKGLPLTLEKEIKLHIPNYINLLSFTLNKFIKDVVDVILSWLHEEFKMYHESWKQSANF</sequence>
<dbReference type="EMBL" id="JAUSUB010000038">
    <property type="protein sequence ID" value="MDQ0273353.1"/>
    <property type="molecule type" value="Genomic_DNA"/>
</dbReference>
<organism evidence="1 2">
    <name type="scientific">Cytobacillus purgationiresistens</name>
    <dbReference type="NCBI Taxonomy" id="863449"/>
    <lineage>
        <taxon>Bacteria</taxon>
        <taxon>Bacillati</taxon>
        <taxon>Bacillota</taxon>
        <taxon>Bacilli</taxon>
        <taxon>Bacillales</taxon>
        <taxon>Bacillaceae</taxon>
        <taxon>Cytobacillus</taxon>
    </lineage>
</organism>
<dbReference type="Proteomes" id="UP001238088">
    <property type="component" value="Unassembled WGS sequence"/>
</dbReference>
<proteinExistence type="predicted"/>
<name>A0ABU0AQ79_9BACI</name>